<organism evidence="1 2">
    <name type="scientific">Alternaria panax</name>
    <dbReference type="NCBI Taxonomy" id="48097"/>
    <lineage>
        <taxon>Eukaryota</taxon>
        <taxon>Fungi</taxon>
        <taxon>Dikarya</taxon>
        <taxon>Ascomycota</taxon>
        <taxon>Pezizomycotina</taxon>
        <taxon>Dothideomycetes</taxon>
        <taxon>Pleosporomycetidae</taxon>
        <taxon>Pleosporales</taxon>
        <taxon>Pleosporineae</taxon>
        <taxon>Pleosporaceae</taxon>
        <taxon>Alternaria</taxon>
        <taxon>Alternaria sect. Panax</taxon>
    </lineage>
</organism>
<evidence type="ECO:0000313" key="2">
    <source>
        <dbReference type="Proteomes" id="UP001199106"/>
    </source>
</evidence>
<reference evidence="1" key="1">
    <citation type="submission" date="2021-07" db="EMBL/GenBank/DDBJ databases">
        <title>Genome Resource of American Ginseng Black Spot Pathogen Alternaria panax.</title>
        <authorList>
            <person name="Qiu C."/>
            <person name="Wang W."/>
            <person name="Liu Z."/>
        </authorList>
    </citation>
    <scope>NUCLEOTIDE SEQUENCE</scope>
    <source>
        <strain evidence="1">BNCC115425</strain>
    </source>
</reference>
<gene>
    <name evidence="1" type="ORF">G6011_02595</name>
</gene>
<accession>A0AAD4F903</accession>
<name>A0AAD4F903_9PLEO</name>
<dbReference type="EMBL" id="JAANER010000009">
    <property type="protein sequence ID" value="KAG9186039.1"/>
    <property type="molecule type" value="Genomic_DNA"/>
</dbReference>
<evidence type="ECO:0000313" key="1">
    <source>
        <dbReference type="EMBL" id="KAG9186039.1"/>
    </source>
</evidence>
<keyword evidence="2" id="KW-1185">Reference proteome</keyword>
<sequence>MVLDKDSMEEAFVAQVAGDLTHCWTFITAACRMCEDLGLEAQVKACRTETEDGIEIYYCYTLCHILDKNYFMMQGKSRFLLEYDGLDAALSSPFNEGISSLLSTYLHFVSIQAIYMSELHPDRISNKSSLLSRIEIVVEDLVERLEQLCTRITSLDAASESWGGLHVASELSTVHFSYHSLRISILRSRQIYQPAQSRIDIDHLHSVRMAIFTLKVIQEESMTITYVRAHISYMYCEPDFQLLTTATSHLGGLADLDPPIAKLQILPKSFIGLCERLVTRTKETLPYAAQCAHPQQPVSHDRAFTSAPQPPIQLPAEQLQLSVNTNEINSEYATSVQPVDDMAMDFPTDNGEGLLDLSCGLFETQTTMGWLDADFSLFGGNS</sequence>
<dbReference type="CDD" id="cd12148">
    <property type="entry name" value="fungal_TF_MHR"/>
    <property type="match status" value="1"/>
</dbReference>
<dbReference type="AlphaFoldDB" id="A0AAD4F903"/>
<dbReference type="Proteomes" id="UP001199106">
    <property type="component" value="Unassembled WGS sequence"/>
</dbReference>
<proteinExistence type="predicted"/>
<comment type="caution">
    <text evidence="1">The sequence shown here is derived from an EMBL/GenBank/DDBJ whole genome shotgun (WGS) entry which is preliminary data.</text>
</comment>
<dbReference type="PROSITE" id="PS51257">
    <property type="entry name" value="PROKAR_LIPOPROTEIN"/>
    <property type="match status" value="1"/>
</dbReference>
<protein>
    <submittedName>
        <fullName evidence="1">Uncharacterized protein</fullName>
    </submittedName>
</protein>